<protein>
    <submittedName>
        <fullName evidence="1">Uncharacterized protein</fullName>
    </submittedName>
</protein>
<evidence type="ECO:0000313" key="2">
    <source>
        <dbReference type="Proteomes" id="UP000290289"/>
    </source>
</evidence>
<comment type="caution">
    <text evidence="1">The sequence shown here is derived from an EMBL/GenBank/DDBJ whole genome shotgun (WGS) entry which is preliminary data.</text>
</comment>
<dbReference type="EMBL" id="RDQH01000334">
    <property type="protein sequence ID" value="RXH91922.1"/>
    <property type="molecule type" value="Genomic_DNA"/>
</dbReference>
<reference evidence="1 2" key="1">
    <citation type="submission" date="2018-10" db="EMBL/GenBank/DDBJ databases">
        <title>A high-quality apple genome assembly.</title>
        <authorList>
            <person name="Hu J."/>
        </authorList>
    </citation>
    <scope>NUCLEOTIDE SEQUENCE [LARGE SCALE GENOMIC DNA]</scope>
    <source>
        <strain evidence="2">cv. HFTH1</strain>
        <tissue evidence="1">Young leaf</tissue>
    </source>
</reference>
<accession>A0A498JDW8</accession>
<dbReference type="Proteomes" id="UP000290289">
    <property type="component" value="Chromosome 8"/>
</dbReference>
<gene>
    <name evidence="1" type="ORF">DVH24_020945</name>
</gene>
<keyword evidence="2" id="KW-1185">Reference proteome</keyword>
<proteinExistence type="predicted"/>
<organism evidence="1 2">
    <name type="scientific">Malus domestica</name>
    <name type="common">Apple</name>
    <name type="synonym">Pyrus malus</name>
    <dbReference type="NCBI Taxonomy" id="3750"/>
    <lineage>
        <taxon>Eukaryota</taxon>
        <taxon>Viridiplantae</taxon>
        <taxon>Streptophyta</taxon>
        <taxon>Embryophyta</taxon>
        <taxon>Tracheophyta</taxon>
        <taxon>Spermatophyta</taxon>
        <taxon>Magnoliopsida</taxon>
        <taxon>eudicotyledons</taxon>
        <taxon>Gunneridae</taxon>
        <taxon>Pentapetalae</taxon>
        <taxon>rosids</taxon>
        <taxon>fabids</taxon>
        <taxon>Rosales</taxon>
        <taxon>Rosaceae</taxon>
        <taxon>Amygdaloideae</taxon>
        <taxon>Maleae</taxon>
        <taxon>Malus</taxon>
    </lineage>
</organism>
<dbReference type="AlphaFoldDB" id="A0A498JDW8"/>
<name>A0A498JDW8_MALDO</name>
<sequence length="134" mass="14649">MKPLLEPSRACSSCSCLKTTPFGVRICSSTNKDRSQLSISWIQPPDFSWPNFQFLAVIPTAAKYYEGEIIQENCLRGANDTSNDQCSARDQKLEECSSLIFGIGIACSAESPTDQKDISGVASELHSIRDNLPA</sequence>
<evidence type="ECO:0000313" key="1">
    <source>
        <dbReference type="EMBL" id="RXH91922.1"/>
    </source>
</evidence>